<feature type="region of interest" description="Disordered" evidence="2">
    <location>
        <begin position="201"/>
        <end position="236"/>
    </location>
</feature>
<dbReference type="PANTHER" id="PTHR37293">
    <property type="entry name" value="PHAGE REPLICATION PROTEIN-RELATED"/>
    <property type="match status" value="1"/>
</dbReference>
<dbReference type="NCBIfam" id="TIGR01446">
    <property type="entry name" value="DnaD_dom"/>
    <property type="match status" value="1"/>
</dbReference>
<dbReference type="Proteomes" id="UP000321816">
    <property type="component" value="Chromosome"/>
</dbReference>
<dbReference type="Pfam" id="PF21984">
    <property type="entry name" value="DnaD_N"/>
    <property type="match status" value="1"/>
</dbReference>
<dbReference type="InterPro" id="IPR053843">
    <property type="entry name" value="DnaD_N"/>
</dbReference>
<dbReference type="OrthoDB" id="9770238at2"/>
<dbReference type="EMBL" id="CP144914">
    <property type="protein sequence ID" value="WWD81502.1"/>
    <property type="molecule type" value="Genomic_DNA"/>
</dbReference>
<dbReference type="AlphaFoldDB" id="A0A5C7F0M6"/>
<dbReference type="KEGG" id="ahal:FTX54_008185"/>
<name>A0A5C7F0M6_9BACI</name>
<evidence type="ECO:0000313" key="6">
    <source>
        <dbReference type="Proteomes" id="UP000321816"/>
    </source>
</evidence>
<feature type="domain" description="DnaD N-terminal" evidence="4">
    <location>
        <begin position="19"/>
        <end position="117"/>
    </location>
</feature>
<evidence type="ECO:0000256" key="1">
    <source>
        <dbReference type="ARBA" id="ARBA00093462"/>
    </source>
</evidence>
<dbReference type="SUPFAM" id="SSF158499">
    <property type="entry name" value="DnaD domain-like"/>
    <property type="match status" value="1"/>
</dbReference>
<protein>
    <submittedName>
        <fullName evidence="5">DnaD domain-containing protein</fullName>
    </submittedName>
</protein>
<keyword evidence="6" id="KW-1185">Reference proteome</keyword>
<proteinExistence type="inferred from homology"/>
<dbReference type="PANTHER" id="PTHR37293:SF6">
    <property type="entry name" value="DNA REPLICATION PROTEIN DNAD"/>
    <property type="match status" value="1"/>
</dbReference>
<evidence type="ECO:0000313" key="5">
    <source>
        <dbReference type="EMBL" id="WWD81502.1"/>
    </source>
</evidence>
<dbReference type="InterPro" id="IPR053162">
    <property type="entry name" value="DnaD"/>
</dbReference>
<evidence type="ECO:0000259" key="4">
    <source>
        <dbReference type="Pfam" id="PF21984"/>
    </source>
</evidence>
<sequence length="236" mass="27522">MMKRDRIIDMMQDTPFTFPAALFRYYKNLELTDMQFLVLQHIHQLRQEGVRLPSPQQISERMTAPVQDCSRILRELMSARFIIINETSDSNKDIIVEEISLKPVFEKLYEYLAAEEMEDEDVKSKNKEGVLFEKFEVEFARPLTPMEMEMISMWFDEDGHDPELIEAALKEAVISSKLNFRYIDRILHDWKRNGVKTLDAAKQHGEKVRSHRSNSSAPASQAKPHPGYNWLEGGKS</sequence>
<dbReference type="InterPro" id="IPR006343">
    <property type="entry name" value="DnaB/C_C"/>
</dbReference>
<dbReference type="Pfam" id="PF07261">
    <property type="entry name" value="DnaB_2"/>
    <property type="match status" value="1"/>
</dbReference>
<reference evidence="5 6" key="1">
    <citation type="submission" date="2024-01" db="EMBL/GenBank/DDBJ databases">
        <title>Complete Genome Sequence of Alkalicoccus halolimnae BZ-SZ-XJ29T, a Moderately Halophilic Bacterium Isolated from a Salt Lake.</title>
        <authorList>
            <person name="Zhao B."/>
        </authorList>
    </citation>
    <scope>NUCLEOTIDE SEQUENCE [LARGE SCALE GENOMIC DNA]</scope>
    <source>
        <strain evidence="5 6">BZ-SZ-XJ29</strain>
    </source>
</reference>
<feature type="domain" description="DnaB/C C-terminal" evidence="3">
    <location>
        <begin position="132"/>
        <end position="204"/>
    </location>
</feature>
<organism evidence="5 6">
    <name type="scientific">Alkalicoccus halolimnae</name>
    <dbReference type="NCBI Taxonomy" id="1667239"/>
    <lineage>
        <taxon>Bacteria</taxon>
        <taxon>Bacillati</taxon>
        <taxon>Bacillota</taxon>
        <taxon>Bacilli</taxon>
        <taxon>Bacillales</taxon>
        <taxon>Bacillaceae</taxon>
        <taxon>Alkalicoccus</taxon>
    </lineage>
</organism>
<evidence type="ECO:0000259" key="3">
    <source>
        <dbReference type="Pfam" id="PF07261"/>
    </source>
</evidence>
<gene>
    <name evidence="5" type="ORF">FTX54_008185</name>
</gene>
<evidence type="ECO:0000256" key="2">
    <source>
        <dbReference type="SAM" id="MobiDB-lite"/>
    </source>
</evidence>
<accession>A0A5C7F0M6</accession>
<dbReference type="Gene3D" id="1.10.10.630">
    <property type="entry name" value="DnaD domain-like"/>
    <property type="match status" value="1"/>
</dbReference>
<dbReference type="Gene3D" id="1.10.10.10">
    <property type="entry name" value="Winged helix-like DNA-binding domain superfamily/Winged helix DNA-binding domain"/>
    <property type="match status" value="1"/>
</dbReference>
<dbReference type="RefSeq" id="WP_147804756.1">
    <property type="nucleotide sequence ID" value="NZ_CP144914.1"/>
</dbReference>
<dbReference type="InterPro" id="IPR036388">
    <property type="entry name" value="WH-like_DNA-bd_sf"/>
</dbReference>
<comment type="similarity">
    <text evidence="1">Belongs to the DnaB/DnaD family.</text>
</comment>
<dbReference type="InterPro" id="IPR034829">
    <property type="entry name" value="DnaD-like_sf"/>
</dbReference>